<protein>
    <submittedName>
        <fullName evidence="2">Uncharacterized protein</fullName>
    </submittedName>
</protein>
<name>A0A2Z7AB67_9LAMI</name>
<organism evidence="2 3">
    <name type="scientific">Dorcoceras hygrometricum</name>
    <dbReference type="NCBI Taxonomy" id="472368"/>
    <lineage>
        <taxon>Eukaryota</taxon>
        <taxon>Viridiplantae</taxon>
        <taxon>Streptophyta</taxon>
        <taxon>Embryophyta</taxon>
        <taxon>Tracheophyta</taxon>
        <taxon>Spermatophyta</taxon>
        <taxon>Magnoliopsida</taxon>
        <taxon>eudicotyledons</taxon>
        <taxon>Gunneridae</taxon>
        <taxon>Pentapetalae</taxon>
        <taxon>asterids</taxon>
        <taxon>lamiids</taxon>
        <taxon>Lamiales</taxon>
        <taxon>Gesneriaceae</taxon>
        <taxon>Didymocarpoideae</taxon>
        <taxon>Trichosporeae</taxon>
        <taxon>Loxocarpinae</taxon>
        <taxon>Dorcoceras</taxon>
    </lineage>
</organism>
<dbReference type="EMBL" id="KV019264">
    <property type="protein sequence ID" value="KZV16172.1"/>
    <property type="molecule type" value="Genomic_DNA"/>
</dbReference>
<feature type="compositionally biased region" description="Polar residues" evidence="1">
    <location>
        <begin position="29"/>
        <end position="39"/>
    </location>
</feature>
<gene>
    <name evidence="2" type="ORF">F511_37385</name>
</gene>
<accession>A0A2Z7AB67</accession>
<evidence type="ECO:0000313" key="3">
    <source>
        <dbReference type="Proteomes" id="UP000250235"/>
    </source>
</evidence>
<proteinExistence type="predicted"/>
<dbReference type="Proteomes" id="UP000250235">
    <property type="component" value="Unassembled WGS sequence"/>
</dbReference>
<keyword evidence="3" id="KW-1185">Reference proteome</keyword>
<sequence>MHKQTTPAPEGHGVKPQEPRNLKDGPEQIQPNNRTTVNSGHGVCEYMGASHSSQHTEQDAMRSSTRCCPTHEKWELPTPLIVANRSQQGDEVRELPARLNSIMGPINTDITPAKLNTDTSSRTVAQKSNSWEIQTQPALYYPSISTESSKQTQDFEVPAVFERCVIFGKFDRSDFDAKLLAVRFCSEVNAGQPYCSSLLMELEAAEDDVGVTYSLQLVVVCVAMVAADQQARKYEC</sequence>
<feature type="region of interest" description="Disordered" evidence="1">
    <location>
        <begin position="1"/>
        <end position="63"/>
    </location>
</feature>
<feature type="compositionally biased region" description="Basic and acidic residues" evidence="1">
    <location>
        <begin position="12"/>
        <end position="26"/>
    </location>
</feature>
<reference evidence="2 3" key="1">
    <citation type="journal article" date="2015" name="Proc. Natl. Acad. Sci. U.S.A.">
        <title>The resurrection genome of Boea hygrometrica: A blueprint for survival of dehydration.</title>
        <authorList>
            <person name="Xiao L."/>
            <person name="Yang G."/>
            <person name="Zhang L."/>
            <person name="Yang X."/>
            <person name="Zhao S."/>
            <person name="Ji Z."/>
            <person name="Zhou Q."/>
            <person name="Hu M."/>
            <person name="Wang Y."/>
            <person name="Chen M."/>
            <person name="Xu Y."/>
            <person name="Jin H."/>
            <person name="Xiao X."/>
            <person name="Hu G."/>
            <person name="Bao F."/>
            <person name="Hu Y."/>
            <person name="Wan P."/>
            <person name="Li L."/>
            <person name="Deng X."/>
            <person name="Kuang T."/>
            <person name="Xiang C."/>
            <person name="Zhu J.K."/>
            <person name="Oliver M.J."/>
            <person name="He Y."/>
        </authorList>
    </citation>
    <scope>NUCLEOTIDE SEQUENCE [LARGE SCALE GENOMIC DNA]</scope>
    <source>
        <strain evidence="3">cv. XS01</strain>
    </source>
</reference>
<dbReference type="AlphaFoldDB" id="A0A2Z7AB67"/>
<evidence type="ECO:0000256" key="1">
    <source>
        <dbReference type="SAM" id="MobiDB-lite"/>
    </source>
</evidence>
<evidence type="ECO:0000313" key="2">
    <source>
        <dbReference type="EMBL" id="KZV16172.1"/>
    </source>
</evidence>